<keyword evidence="2" id="KW-1185">Reference proteome</keyword>
<reference evidence="1 2" key="1">
    <citation type="submission" date="2019-12" db="EMBL/GenBank/DDBJ databases">
        <authorList>
            <person name="Scholz U."/>
            <person name="Mascher M."/>
            <person name="Fiebig A."/>
        </authorList>
    </citation>
    <scope>NUCLEOTIDE SEQUENCE</scope>
</reference>
<name>A0A7I8ICN9_SPIIN</name>
<dbReference type="AlphaFoldDB" id="A0A7I8ICN9"/>
<gene>
    <name evidence="1" type="ORF">SI7747_02001959</name>
</gene>
<dbReference type="Proteomes" id="UP001189122">
    <property type="component" value="Unassembled WGS sequence"/>
</dbReference>
<dbReference type="PANTHER" id="PTHR11439">
    <property type="entry name" value="GAG-POL-RELATED RETROTRANSPOSON"/>
    <property type="match status" value="1"/>
</dbReference>
<dbReference type="EMBL" id="LR743589">
    <property type="protein sequence ID" value="CAA2615709.1"/>
    <property type="molecule type" value="Genomic_DNA"/>
</dbReference>
<proteinExistence type="predicted"/>
<accession>A0A7I8ICN9</accession>
<evidence type="ECO:0000313" key="2">
    <source>
        <dbReference type="Proteomes" id="UP001189122"/>
    </source>
</evidence>
<sequence>MEDCNLVFTPLEARVKFTLNEGSSRVDLTNFRSLIGSLRYLTHSRPDLLYHVGVLSRFMKNPTSEHLSGVKRILRYVKGTIDYGCRLWTILQERWIEF</sequence>
<dbReference type="EMBL" id="CACRZD030000002">
    <property type="protein sequence ID" value="CAA6655419.1"/>
    <property type="molecule type" value="Genomic_DNA"/>
</dbReference>
<evidence type="ECO:0000313" key="1">
    <source>
        <dbReference type="EMBL" id="CAA2615709.1"/>
    </source>
</evidence>
<organism evidence="1">
    <name type="scientific">Spirodela intermedia</name>
    <name type="common">Intermediate duckweed</name>
    <dbReference type="NCBI Taxonomy" id="51605"/>
    <lineage>
        <taxon>Eukaryota</taxon>
        <taxon>Viridiplantae</taxon>
        <taxon>Streptophyta</taxon>
        <taxon>Embryophyta</taxon>
        <taxon>Tracheophyta</taxon>
        <taxon>Spermatophyta</taxon>
        <taxon>Magnoliopsida</taxon>
        <taxon>Liliopsida</taxon>
        <taxon>Araceae</taxon>
        <taxon>Lemnoideae</taxon>
        <taxon>Spirodela</taxon>
    </lineage>
</organism>
<dbReference type="PANTHER" id="PTHR11439:SF515">
    <property type="entry name" value="GAG-POL POLYPROTEIN"/>
    <property type="match status" value="1"/>
</dbReference>
<protein>
    <submittedName>
        <fullName evidence="1">Uncharacterized protein</fullName>
    </submittedName>
</protein>